<dbReference type="EMBL" id="CM056811">
    <property type="protein sequence ID" value="KAJ8635189.1"/>
    <property type="molecule type" value="Genomic_DNA"/>
</dbReference>
<sequence>MYKVRLDGINVCFDCWLDEISIASRFPQFTFPPNDEVSVLIEGEVLGVSQVCFPRGVIDIVHPSLSFVFQTLLPFTSTDTSPSSSSPKSAVFQCIADSNEIKSADLLQGLVSIERFSMKKLFFFRSSTSSKENNNPVPPLPSNNEKVYWEKPPESQISAASGLKRSLSFSSPTIYSDLGEKNSNGLSDHSRSPSTGGNVQPHMVENRIRCRSLTPERQPKPKRSDQCAIQMRHAVEKPPNSSRGYFDSSGNSPYSSPVPLKCRAARLPQLPNEFLDLYIDGEQQDTNFRPESYSQRNSSGVGKEDGLLMETRKMSFAKRPPRVQSSAPASPTKERLRSYSFRESRDHHVCVSARDWARDDVRFPSPQKLSKNVVERLPHVSARTSSESHDFDSETMTTIEDIYEDCSEPQPNFNAKNLSQKRYLFENMCHASDAPYEATNGCCTKEIQGFLNQSNILEDGFGFKHEENVDSELRRKGKEAEERVLLLEEEFEQLKLQDCVFNIPTLLQIIERFTQDRRSLALEVSSQIRSRINERATASEALKRAKLDLDVRTRRLEREKTTLQSSLEKELDRRSSDWSFKLEKYQSEEQRLRDRVRELAEQNVSLQRDVSSLNSREASDRNRLMQLEVQLKEVTERLEEARAENHNIQQELLELQEHSKGVEGDRDSIRRSYKESENETKELQKVVARLQQICGEQEKTVNGLRQVLSDEIGKQQSMEKGDNMVKLQLEQVRLTGVEQMLRKEVDSYRIEVESLRHENISLLERIRVAQNGGAFSSIKLDHELGARIDCLQNQCLSLLNENDELCGKLLEFIKGKTCHIPDIYGSEEVQEAGRGFDGYLILEYDMKFQSLKRGAENLRRSLQTIYMVLKEKSELDASVSLTRSMDCATPEYPKRHASEGDAELELKAEILLTRVLREKLCHKELELEQLQAELATSLRGHDILRCENQRSQDAVSSLTHKMKDLELQMLKKDENLSQAQSDLQECMKELTITRGILPKVTQERDLMWEEVKQYSEKNMLLNRQVISLRKRIEALEEDLLLKEGQITILKDSIDSKPFDILCSPGSLKEFRLE</sequence>
<evidence type="ECO:0000313" key="1">
    <source>
        <dbReference type="EMBL" id="KAJ8635189.1"/>
    </source>
</evidence>
<protein>
    <submittedName>
        <fullName evidence="1">Uncharacterized protein</fullName>
    </submittedName>
</protein>
<dbReference type="Proteomes" id="UP001234297">
    <property type="component" value="Chromosome 3"/>
</dbReference>
<accession>A0ACC2LQ51</accession>
<comment type="caution">
    <text evidence="1">The sequence shown here is derived from an EMBL/GenBank/DDBJ whole genome shotgun (WGS) entry which is preliminary data.</text>
</comment>
<organism evidence="1 2">
    <name type="scientific">Persea americana</name>
    <name type="common">Avocado</name>
    <dbReference type="NCBI Taxonomy" id="3435"/>
    <lineage>
        <taxon>Eukaryota</taxon>
        <taxon>Viridiplantae</taxon>
        <taxon>Streptophyta</taxon>
        <taxon>Embryophyta</taxon>
        <taxon>Tracheophyta</taxon>
        <taxon>Spermatophyta</taxon>
        <taxon>Magnoliopsida</taxon>
        <taxon>Magnoliidae</taxon>
        <taxon>Laurales</taxon>
        <taxon>Lauraceae</taxon>
        <taxon>Persea</taxon>
    </lineage>
</organism>
<reference evidence="1 2" key="1">
    <citation type="journal article" date="2022" name="Hortic Res">
        <title>A haplotype resolved chromosomal level avocado genome allows analysis of novel avocado genes.</title>
        <authorList>
            <person name="Nath O."/>
            <person name="Fletcher S.J."/>
            <person name="Hayward A."/>
            <person name="Shaw L.M."/>
            <person name="Masouleh A.K."/>
            <person name="Furtado A."/>
            <person name="Henry R.J."/>
            <person name="Mitter N."/>
        </authorList>
    </citation>
    <scope>NUCLEOTIDE SEQUENCE [LARGE SCALE GENOMIC DNA]</scope>
    <source>
        <strain evidence="2">cv. Hass</strain>
    </source>
</reference>
<gene>
    <name evidence="1" type="ORF">MRB53_009456</name>
</gene>
<keyword evidence="2" id="KW-1185">Reference proteome</keyword>
<proteinExistence type="predicted"/>
<evidence type="ECO:0000313" key="2">
    <source>
        <dbReference type="Proteomes" id="UP001234297"/>
    </source>
</evidence>
<name>A0ACC2LQ51_PERAE</name>